<dbReference type="InterPro" id="IPR001453">
    <property type="entry name" value="MoaB/Mog_dom"/>
</dbReference>
<dbReference type="InterPro" id="IPR036688">
    <property type="entry name" value="MoeA_C_domain_IV_sf"/>
</dbReference>
<comment type="cofactor">
    <cofactor evidence="7">
        <name>Mg(2+)</name>
        <dbReference type="ChEBI" id="CHEBI:18420"/>
    </cofactor>
</comment>
<dbReference type="SMART" id="SM00852">
    <property type="entry name" value="MoCF_biosynth"/>
    <property type="match status" value="1"/>
</dbReference>
<keyword evidence="5 7" id="KW-0501">Molybdenum cofactor biosynthesis</keyword>
<reference evidence="10 11" key="1">
    <citation type="submission" date="2013-09" db="EMBL/GenBank/DDBJ databases">
        <title>Complete genome sequence of Corynebacterium doosanense CAU 212(T) (=DSM 45436(T)), isolated from activated sludge.</title>
        <authorList>
            <person name="Schaffert L."/>
            <person name="Albersmeier A."/>
            <person name="Kalinowski J."/>
            <person name="Ruckert C."/>
        </authorList>
    </citation>
    <scope>NUCLEOTIDE SEQUENCE [LARGE SCALE GENOMIC DNA]</scope>
    <source>
        <strain evidence="10 11">CAU 212</strain>
    </source>
</reference>
<evidence type="ECO:0000256" key="7">
    <source>
        <dbReference type="RuleBase" id="RU365090"/>
    </source>
</evidence>
<protein>
    <recommendedName>
        <fullName evidence="7">Molybdopterin molybdenumtransferase</fullName>
        <ecNumber evidence="7">2.10.1.1</ecNumber>
    </recommendedName>
</protein>
<accession>A0A097IEK8</accession>
<comment type="catalytic activity">
    <reaction evidence="6">
        <text>adenylyl-molybdopterin + molybdate = Mo-molybdopterin + AMP + H(+)</text>
        <dbReference type="Rhea" id="RHEA:35047"/>
        <dbReference type="ChEBI" id="CHEBI:15378"/>
        <dbReference type="ChEBI" id="CHEBI:36264"/>
        <dbReference type="ChEBI" id="CHEBI:62727"/>
        <dbReference type="ChEBI" id="CHEBI:71302"/>
        <dbReference type="ChEBI" id="CHEBI:456215"/>
        <dbReference type="EC" id="2.10.1.1"/>
    </reaction>
</comment>
<keyword evidence="7" id="KW-0460">Magnesium</keyword>
<feature type="region of interest" description="Disordered" evidence="8">
    <location>
        <begin position="65"/>
        <end position="90"/>
    </location>
</feature>
<dbReference type="Pfam" id="PF00994">
    <property type="entry name" value="MoCF_biosynth"/>
    <property type="match status" value="1"/>
</dbReference>
<name>A0A097IEK8_9CORY</name>
<dbReference type="Pfam" id="PF03453">
    <property type="entry name" value="MoeA_N"/>
    <property type="match status" value="1"/>
</dbReference>
<feature type="compositionally biased region" description="Acidic residues" evidence="8">
    <location>
        <begin position="74"/>
        <end position="84"/>
    </location>
</feature>
<sequence length="437" mass="46083">MRSVEEQLAIITDAAVTPEPVRIAIAEALGLTSAEEVQATEPLPAFPLAAVDGYAVRAVDVGGERGLGHRRDVDPDDEAADSEDVPSPVDVEATERSLPVVGEVPAGSRQPLRLQPKQAVRVHTGAPLPTLADAVLPLEWTDRGRKRVTALRPVRSGDFVRRTGDDIQPGDVAVTAGSVLGPAQVGLLAAVGRSKVLAYPRPRVTVMSFGHELVDIDKTPGLGEVYDVNSHALAAAAAEAGADVTRVGIAVGEPRRLRELVETHIQRSELLVISGAVGGSGAGPIRDVLDQLGEIDTTRVAMHPGSVQGFGLLGEQRIPVLLLPANPLSALVAFEIFARPLIRASLGKHSTERRVVRARSIGHVASTAGRRGYIRARLMRDAETQDYLVEGLGGATGAPAHLLAGLAEANAMIRVPEEVTEIRPGDIVDVIFLAQRS</sequence>
<organism evidence="10 11">
    <name type="scientific">Corynebacterium doosanense CAU 212 = DSM 45436</name>
    <dbReference type="NCBI Taxonomy" id="558173"/>
    <lineage>
        <taxon>Bacteria</taxon>
        <taxon>Bacillati</taxon>
        <taxon>Actinomycetota</taxon>
        <taxon>Actinomycetes</taxon>
        <taxon>Mycobacteriales</taxon>
        <taxon>Corynebacteriaceae</taxon>
        <taxon>Corynebacterium</taxon>
    </lineage>
</organism>
<keyword evidence="7" id="KW-0479">Metal-binding</keyword>
<gene>
    <name evidence="10" type="ORF">CDOO_04360</name>
</gene>
<comment type="similarity">
    <text evidence="3 7">Belongs to the MoeA family.</text>
</comment>
<dbReference type="InterPro" id="IPR036135">
    <property type="entry name" value="MoeA_linker/N_sf"/>
</dbReference>
<evidence type="ECO:0000256" key="6">
    <source>
        <dbReference type="ARBA" id="ARBA00047317"/>
    </source>
</evidence>
<dbReference type="Gene3D" id="3.90.105.10">
    <property type="entry name" value="Molybdopterin biosynthesis moea protein, domain 2"/>
    <property type="match status" value="1"/>
</dbReference>
<dbReference type="Pfam" id="PF03454">
    <property type="entry name" value="MoeA_C"/>
    <property type="match status" value="1"/>
</dbReference>
<evidence type="ECO:0000313" key="10">
    <source>
        <dbReference type="EMBL" id="AIT60565.1"/>
    </source>
</evidence>
<keyword evidence="7 10" id="KW-0808">Transferase</keyword>
<evidence type="ECO:0000256" key="3">
    <source>
        <dbReference type="ARBA" id="ARBA00010763"/>
    </source>
</evidence>
<dbReference type="EMBL" id="CP006764">
    <property type="protein sequence ID" value="AIT60565.1"/>
    <property type="molecule type" value="Genomic_DNA"/>
</dbReference>
<dbReference type="SUPFAM" id="SSF53218">
    <property type="entry name" value="Molybdenum cofactor biosynthesis proteins"/>
    <property type="match status" value="1"/>
</dbReference>
<dbReference type="GO" id="GO:0046872">
    <property type="term" value="F:metal ion binding"/>
    <property type="evidence" value="ECO:0007669"/>
    <property type="project" value="UniProtKB-UniRule"/>
</dbReference>
<dbReference type="Gene3D" id="3.40.980.10">
    <property type="entry name" value="MoaB/Mog-like domain"/>
    <property type="match status" value="1"/>
</dbReference>
<dbReference type="eggNOG" id="COG0303">
    <property type="taxonomic scope" value="Bacteria"/>
</dbReference>
<dbReference type="InterPro" id="IPR005111">
    <property type="entry name" value="MoeA_C_domain_IV"/>
</dbReference>
<evidence type="ECO:0000256" key="4">
    <source>
        <dbReference type="ARBA" id="ARBA00022505"/>
    </source>
</evidence>
<dbReference type="Proteomes" id="UP000029914">
    <property type="component" value="Chromosome"/>
</dbReference>
<dbReference type="OrthoDB" id="9804758at2"/>
<dbReference type="STRING" id="558173.CDOO_04360"/>
<dbReference type="SUPFAM" id="SSF63867">
    <property type="entry name" value="MoeA C-terminal domain-like"/>
    <property type="match status" value="1"/>
</dbReference>
<dbReference type="PANTHER" id="PTHR10192">
    <property type="entry name" value="MOLYBDOPTERIN BIOSYNTHESIS PROTEIN"/>
    <property type="match status" value="1"/>
</dbReference>
<dbReference type="UniPathway" id="UPA00344"/>
<dbReference type="InterPro" id="IPR038987">
    <property type="entry name" value="MoeA-like"/>
</dbReference>
<dbReference type="CDD" id="cd00887">
    <property type="entry name" value="MoeA"/>
    <property type="match status" value="1"/>
</dbReference>
<evidence type="ECO:0000256" key="8">
    <source>
        <dbReference type="SAM" id="MobiDB-lite"/>
    </source>
</evidence>
<dbReference type="GO" id="GO:0006777">
    <property type="term" value="P:Mo-molybdopterin cofactor biosynthetic process"/>
    <property type="evidence" value="ECO:0007669"/>
    <property type="project" value="UniProtKB-UniRule"/>
</dbReference>
<dbReference type="InterPro" id="IPR036425">
    <property type="entry name" value="MoaB/Mog-like_dom_sf"/>
</dbReference>
<evidence type="ECO:0000256" key="1">
    <source>
        <dbReference type="ARBA" id="ARBA00002901"/>
    </source>
</evidence>
<evidence type="ECO:0000256" key="5">
    <source>
        <dbReference type="ARBA" id="ARBA00023150"/>
    </source>
</evidence>
<dbReference type="AlphaFoldDB" id="A0A097IEK8"/>
<comment type="function">
    <text evidence="1 7">Catalyzes the insertion of molybdate into adenylated molybdopterin with the concomitant release of AMP.</text>
</comment>
<evidence type="ECO:0000256" key="2">
    <source>
        <dbReference type="ARBA" id="ARBA00005046"/>
    </source>
</evidence>
<proteinExistence type="inferred from homology"/>
<dbReference type="EC" id="2.10.1.1" evidence="7"/>
<dbReference type="Gene3D" id="2.40.340.10">
    <property type="entry name" value="MoeA, C-terminal, domain IV"/>
    <property type="match status" value="1"/>
</dbReference>
<keyword evidence="4 7" id="KW-0500">Molybdenum</keyword>
<dbReference type="HOGENOM" id="CLU_010186_7_0_11"/>
<dbReference type="GO" id="GO:0061599">
    <property type="term" value="F:molybdopterin molybdotransferase activity"/>
    <property type="evidence" value="ECO:0007669"/>
    <property type="project" value="UniProtKB-UniRule"/>
</dbReference>
<dbReference type="SUPFAM" id="SSF63882">
    <property type="entry name" value="MoeA N-terminal region -like"/>
    <property type="match status" value="1"/>
</dbReference>
<dbReference type="NCBIfam" id="NF045515">
    <property type="entry name" value="Glp_gephyrin"/>
    <property type="match status" value="1"/>
</dbReference>
<dbReference type="InterPro" id="IPR005110">
    <property type="entry name" value="MoeA_linker/N"/>
</dbReference>
<evidence type="ECO:0000313" key="11">
    <source>
        <dbReference type="Proteomes" id="UP000029914"/>
    </source>
</evidence>
<evidence type="ECO:0000259" key="9">
    <source>
        <dbReference type="SMART" id="SM00852"/>
    </source>
</evidence>
<dbReference type="GO" id="GO:0005829">
    <property type="term" value="C:cytosol"/>
    <property type="evidence" value="ECO:0007669"/>
    <property type="project" value="TreeGrafter"/>
</dbReference>
<comment type="pathway">
    <text evidence="2 7">Cofactor biosynthesis; molybdopterin biosynthesis.</text>
</comment>
<dbReference type="RefSeq" id="WP_018021921.1">
    <property type="nucleotide sequence ID" value="NZ_AQUX01000004.1"/>
</dbReference>
<keyword evidence="11" id="KW-1185">Reference proteome</keyword>
<dbReference type="KEGG" id="cdo:CDOO_04360"/>
<dbReference type="PANTHER" id="PTHR10192:SF5">
    <property type="entry name" value="GEPHYRIN"/>
    <property type="match status" value="1"/>
</dbReference>
<feature type="domain" description="MoaB/Mog" evidence="9">
    <location>
        <begin position="205"/>
        <end position="344"/>
    </location>
</feature>
<dbReference type="Gene3D" id="2.170.190.11">
    <property type="entry name" value="Molybdopterin biosynthesis moea protein, domain 3"/>
    <property type="match status" value="1"/>
</dbReference>